<feature type="region of interest" description="Disordered" evidence="1">
    <location>
        <begin position="1"/>
        <end position="32"/>
    </location>
</feature>
<dbReference type="Proteomes" id="UP000235220">
    <property type="component" value="Chromosome 11"/>
</dbReference>
<evidence type="ECO:0000313" key="4">
    <source>
        <dbReference type="RefSeq" id="XP_035538474.1"/>
    </source>
</evidence>
<gene>
    <name evidence="4" type="primary">LOC118343797</name>
</gene>
<evidence type="ECO:0000256" key="1">
    <source>
        <dbReference type="SAM" id="MobiDB-lite"/>
    </source>
</evidence>
<dbReference type="PANTHER" id="PTHR10775:SF177">
    <property type="entry name" value="TNP2, PARTIAL"/>
    <property type="match status" value="1"/>
</dbReference>
<dbReference type="InterPro" id="IPR004242">
    <property type="entry name" value="Transposase_21"/>
</dbReference>
<dbReference type="AlphaFoldDB" id="A0A6P9DT13"/>
<dbReference type="InterPro" id="IPR025312">
    <property type="entry name" value="DUF4216"/>
</dbReference>
<feature type="domain" description="DUF4216" evidence="2">
    <location>
        <begin position="666"/>
        <end position="738"/>
    </location>
</feature>
<organism evidence="3 4">
    <name type="scientific">Juglans regia</name>
    <name type="common">English walnut</name>
    <dbReference type="NCBI Taxonomy" id="51240"/>
    <lineage>
        <taxon>Eukaryota</taxon>
        <taxon>Viridiplantae</taxon>
        <taxon>Streptophyta</taxon>
        <taxon>Embryophyta</taxon>
        <taxon>Tracheophyta</taxon>
        <taxon>Spermatophyta</taxon>
        <taxon>Magnoliopsida</taxon>
        <taxon>eudicotyledons</taxon>
        <taxon>Gunneridae</taxon>
        <taxon>Pentapetalae</taxon>
        <taxon>rosids</taxon>
        <taxon>fabids</taxon>
        <taxon>Fagales</taxon>
        <taxon>Juglandaceae</taxon>
        <taxon>Juglans</taxon>
    </lineage>
</organism>
<feature type="compositionally biased region" description="Polar residues" evidence="1">
    <location>
        <begin position="819"/>
        <end position="834"/>
    </location>
</feature>
<name>A0A6P9DT13_JUGRE</name>
<protein>
    <submittedName>
        <fullName evidence="4">Uncharacterized protein LOC118343797</fullName>
    </submittedName>
</protein>
<feature type="compositionally biased region" description="Basic and acidic residues" evidence="1">
    <location>
        <begin position="850"/>
        <end position="862"/>
    </location>
</feature>
<keyword evidence="3" id="KW-1185">Reference proteome</keyword>
<dbReference type="OrthoDB" id="1087172at2759"/>
<evidence type="ECO:0000313" key="3">
    <source>
        <dbReference type="Proteomes" id="UP000235220"/>
    </source>
</evidence>
<dbReference type="PANTHER" id="PTHR10775">
    <property type="entry name" value="OS08G0208400 PROTEIN"/>
    <property type="match status" value="1"/>
</dbReference>
<dbReference type="GeneID" id="118343797"/>
<reference evidence="4" key="1">
    <citation type="submission" date="2025-08" db="UniProtKB">
        <authorList>
            <consortium name="RefSeq"/>
        </authorList>
    </citation>
    <scope>IDENTIFICATION</scope>
    <source>
        <tissue evidence="4">Leaves</tissue>
    </source>
</reference>
<dbReference type="KEGG" id="jre:118343797"/>
<dbReference type="RefSeq" id="XP_035538474.1">
    <property type="nucleotide sequence ID" value="XM_035682581.1"/>
</dbReference>
<evidence type="ECO:0000259" key="2">
    <source>
        <dbReference type="Pfam" id="PF13952"/>
    </source>
</evidence>
<dbReference type="InParanoid" id="A0A6P9DT13"/>
<dbReference type="Pfam" id="PF02992">
    <property type="entry name" value="Transposase_21"/>
    <property type="match status" value="1"/>
</dbReference>
<accession>A0A6P9DT13</accession>
<proteinExistence type="predicted"/>
<dbReference type="Pfam" id="PF13952">
    <property type="entry name" value="DUF4216"/>
    <property type="match status" value="1"/>
</dbReference>
<sequence>MQDMLDDIRAGTFDDAPQDSTPAANRPRETVDSPSFEQLLEDARRPLFDGCTKFSKLSFVVKLLHIKSIGGWSIKSFDMLLDLLRSAFPDALLPQSYEESRSLERGLGFKYHKIHACPNDCMLFWKENAALNECPVCKASRWIPNTHGQRAVPQKVLRHFPLKPRLQRLFMSAKIAGDMRWHKEQQTKEDTCMRHPADSECWKKFDEDHGWFASDPRNVRLGLASDGFTPFNNLAKPHSIWPVILVPYNLPPWSCMKDQFFMTSLIIPGPRSPGNEIDVYLQPLIDELLEFWEDGVPTYDASTKETFMLHAALLWTINDFPAYGNLSGWSTKGKLACPSCNADTDSNWLKYGRKHCYMGHRRFLPPDHIWRRRKWLFNGREDHRMPPREFGPEEIQNQLQMIGDVQFGKSHRKKKRTAEELNWTKWKSKDNINSRRDLELLGYRKELHLIWHGDRMGSLPISRTVYLDVNCKISGLKSHDSHVFLQRLLPIAAGGYLRSDIGLALTELDIETRFSRPDRNIDADEEGTLDGFKIFNQKVRPLGMPSNVQLEDKVFRAAIWEHYDKCKVQHPDCIERTHQTEFPTWFKQRIQEHRTSHTLDVSADLYALACGPDRWVATYVACIINGKRFHTKQRELHRRTQNSGVVVTGDEATNNLDFYGVINNIVELRYMEWRRVYLFECDWFDVGDRKRGVRVDDHMISVNMNRTWYKDEPFVLASQADQCFYIRDLRAKGNWGVVQNYANRNVYNIPPLPRVLEVLDGESSTPDADQEDEPSYYYEPVQCDNTDQVATQLNRPEILPSHVDAREIMDPVGQRIDSTGFINDDMITSESGNAASEGEYSDEEDLSTNEGEHSDEDGHTTSDELRSILGGCVNWDALCRIKVISRDPVQEVEADFEAFEVEGVISHTQLVTADHAVRNYLHIIARRSLQMPQWRPKERKNRGDELEGHLDAFSLTS</sequence>
<feature type="region of interest" description="Disordered" evidence="1">
    <location>
        <begin position="819"/>
        <end position="862"/>
    </location>
</feature>